<keyword evidence="2" id="KW-0540">Nuclease</keyword>
<proteinExistence type="predicted"/>
<keyword evidence="2" id="KW-0255">Endonuclease</keyword>
<sequence>MNLAEEQCVEDLADLLYNFLPGSGNSRTAFPLAAAKVQCEDSWVGGSKRPAIVQLLSSTLDQRRHKFSSLMLSIVRQSMTWRRGKGEPLTRAEVSELNVLLLRLSLKVPELNDPAFLDSLPGDLPESDESPKPKAATVSDELAKTLSDRLIGLFEHAPQRRGYEYERFLTELFAAYGLTPRSPFKLTGEQIDGSFKLHGETYLVEAKWQAGLTGQAELLTFSGKVSGKATWTRGLFISNSGFSEDGLKAFKTGRRTNIICADGLDLHQVVHNRLSLIDVLDEKLRRAAETNQAFVPVRDLLP</sequence>
<dbReference type="Proteomes" id="UP000199372">
    <property type="component" value="Unassembled WGS sequence"/>
</dbReference>
<keyword evidence="3" id="KW-1185">Reference proteome</keyword>
<dbReference type="AlphaFoldDB" id="A0A1H8M214"/>
<dbReference type="Pfam" id="PF04471">
    <property type="entry name" value="Mrr_cat"/>
    <property type="match status" value="1"/>
</dbReference>
<dbReference type="OrthoDB" id="1395176at2"/>
<gene>
    <name evidence="2" type="ORF">SAMN04488011_1133</name>
</gene>
<keyword evidence="2" id="KW-0378">Hydrolase</keyword>
<feature type="domain" description="Restriction endonuclease type IV Mrr" evidence="1">
    <location>
        <begin position="162"/>
        <end position="268"/>
    </location>
</feature>
<dbReference type="GO" id="GO:0009307">
    <property type="term" value="P:DNA restriction-modification system"/>
    <property type="evidence" value="ECO:0007669"/>
    <property type="project" value="InterPro"/>
</dbReference>
<name>A0A1H8M214_9RHOB</name>
<accession>A0A1H8M214</accession>
<dbReference type="GO" id="GO:0004519">
    <property type="term" value="F:endonuclease activity"/>
    <property type="evidence" value="ECO:0007669"/>
    <property type="project" value="UniProtKB-KW"/>
</dbReference>
<dbReference type="RefSeq" id="WP_091846762.1">
    <property type="nucleotide sequence ID" value="NZ_FOCM01000013.1"/>
</dbReference>
<evidence type="ECO:0000313" key="3">
    <source>
        <dbReference type="Proteomes" id="UP000199372"/>
    </source>
</evidence>
<dbReference type="InterPro" id="IPR011335">
    <property type="entry name" value="Restrct_endonuc-II-like"/>
</dbReference>
<evidence type="ECO:0000313" key="2">
    <source>
        <dbReference type="EMBL" id="SEO11454.1"/>
    </source>
</evidence>
<dbReference type="EMBL" id="FOCM01000013">
    <property type="protein sequence ID" value="SEO11454.1"/>
    <property type="molecule type" value="Genomic_DNA"/>
</dbReference>
<organism evidence="2 3">
    <name type="scientific">Palleronia pelagia</name>
    <dbReference type="NCBI Taxonomy" id="387096"/>
    <lineage>
        <taxon>Bacteria</taxon>
        <taxon>Pseudomonadati</taxon>
        <taxon>Pseudomonadota</taxon>
        <taxon>Alphaproteobacteria</taxon>
        <taxon>Rhodobacterales</taxon>
        <taxon>Roseobacteraceae</taxon>
        <taxon>Palleronia</taxon>
    </lineage>
</organism>
<evidence type="ECO:0000259" key="1">
    <source>
        <dbReference type="Pfam" id="PF04471"/>
    </source>
</evidence>
<dbReference type="GO" id="GO:0003677">
    <property type="term" value="F:DNA binding"/>
    <property type="evidence" value="ECO:0007669"/>
    <property type="project" value="InterPro"/>
</dbReference>
<dbReference type="InterPro" id="IPR007560">
    <property type="entry name" value="Restrct_endonuc_IV_Mrr"/>
</dbReference>
<protein>
    <submittedName>
        <fullName evidence="2">Restriction endonuclease</fullName>
    </submittedName>
</protein>
<reference evidence="3" key="1">
    <citation type="submission" date="2016-10" db="EMBL/GenBank/DDBJ databases">
        <authorList>
            <person name="Varghese N."/>
            <person name="Submissions S."/>
        </authorList>
    </citation>
    <scope>NUCLEOTIDE SEQUENCE [LARGE SCALE GENOMIC DNA]</scope>
    <source>
        <strain evidence="3">DSM 26893</strain>
    </source>
</reference>
<dbReference type="SUPFAM" id="SSF52980">
    <property type="entry name" value="Restriction endonuclease-like"/>
    <property type="match status" value="1"/>
</dbReference>